<gene>
    <name evidence="1" type="ORF">HALO32_02568</name>
</gene>
<organism evidence="1 2">
    <name type="scientific">Halomonas lysinitropha</name>
    <dbReference type="NCBI Taxonomy" id="2607506"/>
    <lineage>
        <taxon>Bacteria</taxon>
        <taxon>Pseudomonadati</taxon>
        <taxon>Pseudomonadota</taxon>
        <taxon>Gammaproteobacteria</taxon>
        <taxon>Oceanospirillales</taxon>
        <taxon>Halomonadaceae</taxon>
        <taxon>Halomonas</taxon>
    </lineage>
</organism>
<keyword evidence="2" id="KW-1185">Reference proteome</keyword>
<reference evidence="1 2" key="1">
    <citation type="submission" date="2019-09" db="EMBL/GenBank/DDBJ databases">
        <authorList>
            <person name="Criscuolo A."/>
        </authorList>
    </citation>
    <scope>NUCLEOTIDE SEQUENCE [LARGE SCALE GENOMIC DNA]</scope>
    <source>
        <strain evidence="2">3(2)</strain>
    </source>
</reference>
<accession>A0A5K1I8U3</accession>
<protein>
    <submittedName>
        <fullName evidence="1">Uncharacterized protein</fullName>
    </submittedName>
</protein>
<dbReference type="AlphaFoldDB" id="A0A5K1I8U3"/>
<dbReference type="EMBL" id="CABVOU010000039">
    <property type="protein sequence ID" value="VVZ96468.1"/>
    <property type="molecule type" value="Genomic_DNA"/>
</dbReference>
<sequence>MRFLLSLILLGYLVTWITFAAMERFDVLQVEAQRQQQERLP</sequence>
<name>A0A5K1I8U3_9GAMM</name>
<dbReference type="RefSeq" id="WP_267902496.1">
    <property type="nucleotide sequence ID" value="NZ_CABVOU010000039.1"/>
</dbReference>
<proteinExistence type="predicted"/>
<evidence type="ECO:0000313" key="1">
    <source>
        <dbReference type="EMBL" id="VVZ96468.1"/>
    </source>
</evidence>
<evidence type="ECO:0000313" key="2">
    <source>
        <dbReference type="Proteomes" id="UP000326725"/>
    </source>
</evidence>
<dbReference type="Proteomes" id="UP000326725">
    <property type="component" value="Unassembled WGS sequence"/>
</dbReference>